<keyword evidence="2" id="KW-0119">Carbohydrate metabolism</keyword>
<dbReference type="Gene3D" id="2.60.40.10">
    <property type="entry name" value="Immunoglobulins"/>
    <property type="match status" value="2"/>
</dbReference>
<feature type="region of interest" description="Disordered" evidence="3">
    <location>
        <begin position="109"/>
        <end position="163"/>
    </location>
</feature>
<name>A0A098Y638_9ACTN</name>
<dbReference type="AlphaFoldDB" id="A0A098Y638"/>
<feature type="transmembrane region" description="Helical" evidence="4">
    <location>
        <begin position="545"/>
        <end position="564"/>
    </location>
</feature>
<dbReference type="Pfam" id="PF00041">
    <property type="entry name" value="fn3"/>
    <property type="match status" value="1"/>
</dbReference>
<dbReference type="InterPro" id="IPR036116">
    <property type="entry name" value="FN3_sf"/>
</dbReference>
<keyword evidence="1" id="KW-0326">Glycosidase</keyword>
<organism evidence="6 7">
    <name type="scientific">Modestobacter caceresii</name>
    <dbReference type="NCBI Taxonomy" id="1522368"/>
    <lineage>
        <taxon>Bacteria</taxon>
        <taxon>Bacillati</taxon>
        <taxon>Actinomycetota</taxon>
        <taxon>Actinomycetes</taxon>
        <taxon>Geodermatophilales</taxon>
        <taxon>Geodermatophilaceae</taxon>
        <taxon>Modestobacter</taxon>
    </lineage>
</organism>
<accession>A0A098Y638</accession>
<dbReference type="EMBL" id="JPMX01000053">
    <property type="protein sequence ID" value="KGH46303.1"/>
    <property type="molecule type" value="Genomic_DNA"/>
</dbReference>
<comment type="caution">
    <text evidence="6">The sequence shown here is derived from an EMBL/GenBank/DDBJ whole genome shotgun (WGS) entry which is preliminary data.</text>
</comment>
<dbReference type="CDD" id="cd00063">
    <property type="entry name" value="FN3"/>
    <property type="match status" value="2"/>
</dbReference>
<dbReference type="PROSITE" id="PS50853">
    <property type="entry name" value="FN3"/>
    <property type="match status" value="1"/>
</dbReference>
<dbReference type="OrthoDB" id="5186542at2"/>
<reference evidence="6 7" key="1">
    <citation type="submission" date="2014-07" db="EMBL/GenBank/DDBJ databases">
        <title>Biosystematic studies on Modestobacter strains isolated from extreme hyper-arid desert soil and from historic building.</title>
        <authorList>
            <person name="Bukarasam K."/>
            <person name="Bull A."/>
            <person name="Girard G."/>
            <person name="van Wezel G."/>
            <person name="Goodfellow M."/>
        </authorList>
    </citation>
    <scope>NUCLEOTIDE SEQUENCE [LARGE SCALE GENOMIC DNA]</scope>
    <source>
        <strain evidence="6 7">KNN45-2b</strain>
    </source>
</reference>
<keyword evidence="1" id="KW-0378">Hydrolase</keyword>
<keyword evidence="4" id="KW-0472">Membrane</keyword>
<dbReference type="InterPro" id="IPR003961">
    <property type="entry name" value="FN3_dom"/>
</dbReference>
<feature type="domain" description="Fibronectin type-III" evidence="5">
    <location>
        <begin position="333"/>
        <end position="430"/>
    </location>
</feature>
<dbReference type="GO" id="GO:0016798">
    <property type="term" value="F:hydrolase activity, acting on glycosyl bonds"/>
    <property type="evidence" value="ECO:0007669"/>
    <property type="project" value="UniProtKB-KW"/>
</dbReference>
<dbReference type="STRING" id="1522368.IN07_12730"/>
<evidence type="ECO:0000313" key="7">
    <source>
        <dbReference type="Proteomes" id="UP000029713"/>
    </source>
</evidence>
<sequence>MRLTSPVRRAAGLLAVTTIGLSTAVLSVTGIASAAPLEPFDFTTETDIDYDQDELTSFTVPDGYCTIDWLVYGAAGGFSGDGSFGDDGGGFMTTTAVVAGDVFTFTVGGPGGDAEPGTPETTDQDGVVTPAVPGTPGAAGLPGGAAGTGNDTDGLGGGGGGLTTVTKGGQPFMSAFGGDGGSDAGQPANGGAGAGDEVDVFPFHPDADDTVTGIDIGAVTGYVTPCAVAPPTPVDTQVTGAPNANWVFGVENGLHFQLTVSTVDSANPVTGVEYTLDGGKAWAGVAAANLGDYQYSGTITGLESGATYSVNFRFTTKQGVTAASNTVTGRTTVRGPLDVKAVAGPASIKVSWAAPASLAGVSGYLVTASPEGAQSSDGSVSCQPAAALGTACALPAVPGTTYNLNVQSLDADGKGLGWSDPVTVGPVLASSVAASLPKADGTLTSDDADGKVVAGEKITISGDGFLSGSTVDLVVYSTPVKLGTATVLADGTFSATVTLPKDLANGVHHLVATGVDVNGNVRNLVVEVTVSGGTAVLALTGFSPLPFVGAGVLALGVGGGLLVASRRRVQ</sequence>
<keyword evidence="7" id="KW-1185">Reference proteome</keyword>
<gene>
    <name evidence="6" type="ORF">IN07_12730</name>
</gene>
<keyword evidence="2" id="KW-0624">Polysaccharide degradation</keyword>
<dbReference type="SUPFAM" id="SSF49265">
    <property type="entry name" value="Fibronectin type III"/>
    <property type="match status" value="1"/>
</dbReference>
<keyword evidence="4" id="KW-0812">Transmembrane</keyword>
<evidence type="ECO:0000259" key="5">
    <source>
        <dbReference type="PROSITE" id="PS50853"/>
    </source>
</evidence>
<dbReference type="GO" id="GO:0000272">
    <property type="term" value="P:polysaccharide catabolic process"/>
    <property type="evidence" value="ECO:0007669"/>
    <property type="project" value="UniProtKB-KW"/>
</dbReference>
<dbReference type="RefSeq" id="WP_036336184.1">
    <property type="nucleotide sequence ID" value="NZ_JPMX01000053.1"/>
</dbReference>
<proteinExistence type="predicted"/>
<feature type="compositionally biased region" description="Low complexity" evidence="3">
    <location>
        <begin position="126"/>
        <end position="139"/>
    </location>
</feature>
<dbReference type="InterPro" id="IPR013783">
    <property type="entry name" value="Ig-like_fold"/>
</dbReference>
<dbReference type="Proteomes" id="UP000029713">
    <property type="component" value="Unassembled WGS sequence"/>
</dbReference>
<keyword evidence="4" id="KW-1133">Transmembrane helix</keyword>
<evidence type="ECO:0000256" key="4">
    <source>
        <dbReference type="SAM" id="Phobius"/>
    </source>
</evidence>
<evidence type="ECO:0000256" key="1">
    <source>
        <dbReference type="ARBA" id="ARBA00023295"/>
    </source>
</evidence>
<evidence type="ECO:0000256" key="2">
    <source>
        <dbReference type="ARBA" id="ARBA00023326"/>
    </source>
</evidence>
<evidence type="ECO:0000256" key="3">
    <source>
        <dbReference type="SAM" id="MobiDB-lite"/>
    </source>
</evidence>
<protein>
    <recommendedName>
        <fullName evidence="5">Fibronectin type-III domain-containing protein</fullName>
    </recommendedName>
</protein>
<evidence type="ECO:0000313" key="6">
    <source>
        <dbReference type="EMBL" id="KGH46303.1"/>
    </source>
</evidence>